<dbReference type="SUPFAM" id="SSF118251">
    <property type="entry name" value="Variant surface glycoprotein MITAT 1.2, VSG 221, C-terminal domain"/>
    <property type="match status" value="1"/>
</dbReference>
<organism evidence="9">
    <name type="scientific">Trypanosoma brucei</name>
    <dbReference type="NCBI Taxonomy" id="5691"/>
    <lineage>
        <taxon>Eukaryota</taxon>
        <taxon>Discoba</taxon>
        <taxon>Euglenozoa</taxon>
        <taxon>Kinetoplastea</taxon>
        <taxon>Metakinetoplastina</taxon>
        <taxon>Trypanosomatida</taxon>
        <taxon>Trypanosomatidae</taxon>
        <taxon>Trypanosoma</taxon>
    </lineage>
</organism>
<keyword evidence="7" id="KW-0449">Lipoprotein</keyword>
<evidence type="ECO:0000256" key="2">
    <source>
        <dbReference type="ARBA" id="ARBA00004609"/>
    </source>
</evidence>
<evidence type="ECO:0000256" key="5">
    <source>
        <dbReference type="ARBA" id="ARBA00023136"/>
    </source>
</evidence>
<dbReference type="SUPFAM" id="SSF58087">
    <property type="entry name" value="Variant surface glycoprotein (N-terminal domain)"/>
    <property type="match status" value="1"/>
</dbReference>
<dbReference type="GO" id="GO:0042783">
    <property type="term" value="P:symbiont-mediated evasion of host immune response"/>
    <property type="evidence" value="ECO:0007669"/>
    <property type="project" value="InterPro"/>
</dbReference>
<keyword evidence="5" id="KW-0472">Membrane</keyword>
<evidence type="ECO:0000256" key="1">
    <source>
        <dbReference type="ARBA" id="ARBA00002523"/>
    </source>
</evidence>
<keyword evidence="4" id="KW-0336">GPI-anchor</keyword>
<name>A0A1J0R6I0_9TRYP</name>
<sequence>MEITKGLYNRHMTRKKWSAAQVLLSVALINVITKAAEPAAGQAMKKVAWGILCDIAKDLDQAPSNVADVFTSRLAPTAQLEKLQGQLALYRAVHQAATPGPQERVYAAFLAIKLAKATPEKAAVIQAVRAANHLGFFHGAVSEWLTVAASTSTSVSTGCLATTAENTALQLAGLKGGEHSCKIEPPAITGTFNKLNKINDQGIQTGPAKSTVATADTTTDGGCAYTQHGANGLAGGTDTAHDIPFAGGYFYVSASDVKSNTWDILNAGTNAAHIKAWEAAKQFKDRETAANYTKITDLKQDSDFRSAAIAIIYGDQDSSQLDSKLKDLFGDSEDSFEEKFWKKVRETKIDGSKFGEKDATSIQGLEDPIKLTKAIYYYANQAAEKIKTLEKEAGKAQQLPKTTEELCNAKKDDDKACNQTKGCHYDASKTEGPKCTLKPKVQAQLEKANQ</sequence>
<evidence type="ECO:0000256" key="7">
    <source>
        <dbReference type="ARBA" id="ARBA00023288"/>
    </source>
</evidence>
<evidence type="ECO:0000259" key="8">
    <source>
        <dbReference type="Pfam" id="PF00913"/>
    </source>
</evidence>
<proteinExistence type="predicted"/>
<evidence type="ECO:0000256" key="6">
    <source>
        <dbReference type="ARBA" id="ARBA00023180"/>
    </source>
</evidence>
<dbReference type="GO" id="GO:0005886">
    <property type="term" value="C:plasma membrane"/>
    <property type="evidence" value="ECO:0007669"/>
    <property type="project" value="UniProtKB-SubCell"/>
</dbReference>
<accession>A0A1J0R6I0</accession>
<comment type="subcellular location">
    <subcellularLocation>
        <location evidence="2">Cell membrane</location>
        <topology evidence="2">Lipid-anchor</topology>
        <topology evidence="2">GPI-anchor</topology>
    </subcellularLocation>
</comment>
<evidence type="ECO:0000256" key="4">
    <source>
        <dbReference type="ARBA" id="ARBA00022622"/>
    </source>
</evidence>
<dbReference type="Gene3D" id="1.10.470.10">
    <property type="entry name" value="Variant Surface Glycoprotein, subunit A, domain 2"/>
    <property type="match status" value="1"/>
</dbReference>
<dbReference type="VEuPathDB" id="TriTrypDB:Tb427_000176600"/>
<comment type="function">
    <text evidence="1">VSG forms a coat on the surface of the parasite. The trypanosome evades the immune response of the host by expressing a series of antigenically distinct VSGs from an estimated 1000 VSG genes.</text>
</comment>
<evidence type="ECO:0000256" key="3">
    <source>
        <dbReference type="ARBA" id="ARBA00022475"/>
    </source>
</evidence>
<reference evidence="9" key="1">
    <citation type="submission" date="2016-08" db="EMBL/GenBank/DDBJ databases">
        <title>VSG repertoire of Trypanosoma brucei EATRO 1125.</title>
        <authorList>
            <person name="Cross G.A."/>
        </authorList>
    </citation>
    <scope>NUCLEOTIDE SEQUENCE</scope>
    <source>
        <strain evidence="9">EATRO 1125</strain>
    </source>
</reference>
<dbReference type="AlphaFoldDB" id="A0A1J0R6I0"/>
<dbReference type="GO" id="GO:0098552">
    <property type="term" value="C:side of membrane"/>
    <property type="evidence" value="ECO:0007669"/>
    <property type="project" value="UniProtKB-KW"/>
</dbReference>
<evidence type="ECO:0000313" key="9">
    <source>
        <dbReference type="EMBL" id="APD73469.1"/>
    </source>
</evidence>
<keyword evidence="3" id="KW-1003">Cell membrane</keyword>
<dbReference type="Pfam" id="PF00913">
    <property type="entry name" value="Trypan_glycop"/>
    <property type="match status" value="1"/>
</dbReference>
<dbReference type="InterPro" id="IPR027446">
    <property type="entry name" value="VSG_C_dom_sf"/>
</dbReference>
<dbReference type="InterPro" id="IPR001812">
    <property type="entry name" value="Trypano_VSG_A_N_dom"/>
</dbReference>
<dbReference type="EMBL" id="KX699513">
    <property type="protein sequence ID" value="APD73469.1"/>
    <property type="molecule type" value="Genomic_DNA"/>
</dbReference>
<protein>
    <submittedName>
        <fullName evidence="9">Variant surface glycoprotein 1125.1231</fullName>
    </submittedName>
</protein>
<keyword evidence="6" id="KW-0325">Glycoprotein</keyword>
<feature type="domain" description="Trypanosome variant surface glycoprotein A-type N-terminal" evidence="8">
    <location>
        <begin position="29"/>
        <end position="378"/>
    </location>
</feature>
<dbReference type="Gene3D" id="3.90.150.10">
    <property type="entry name" value="Variant Surface Glycoprotein, subunit A domain 1"/>
    <property type="match status" value="1"/>
</dbReference>